<dbReference type="EMBL" id="BOPA01000019">
    <property type="protein sequence ID" value="GIJ16171.1"/>
    <property type="molecule type" value="Genomic_DNA"/>
</dbReference>
<accession>A0ABQ4IE28</accession>
<feature type="region of interest" description="Disordered" evidence="1">
    <location>
        <begin position="170"/>
        <end position="196"/>
    </location>
</feature>
<evidence type="ECO:0000313" key="2">
    <source>
        <dbReference type="EMBL" id="GIJ16171.1"/>
    </source>
</evidence>
<evidence type="ECO:0000313" key="3">
    <source>
        <dbReference type="Proteomes" id="UP000647860"/>
    </source>
</evidence>
<sequence length="196" mass="21386">MLGDVNEDIPRLGIDIGRVIIDGSAHPSGDDTAFFSGDEATMLATPEVPGAVQTIARLVPRFDGRVWLVSKCGPRVQARTLRWLAAHDFHRRSGVDPAQVRFCRARADKRQHCLDLALTHFVDDHPEVHAAIRGAVAHQYFFGPQRRPVPDYGRPTPTWADVERLVIDSLPTSAGEAAPRRGTGRTASSGPGRRAG</sequence>
<organism evidence="2 3">
    <name type="scientific">Micromonospora gifhornensis</name>
    <dbReference type="NCBI Taxonomy" id="84594"/>
    <lineage>
        <taxon>Bacteria</taxon>
        <taxon>Bacillati</taxon>
        <taxon>Actinomycetota</taxon>
        <taxon>Actinomycetes</taxon>
        <taxon>Micromonosporales</taxon>
        <taxon>Micromonosporaceae</taxon>
        <taxon>Micromonospora</taxon>
    </lineage>
</organism>
<gene>
    <name evidence="2" type="ORF">Vgi01_28550</name>
</gene>
<proteinExistence type="predicted"/>
<protein>
    <recommendedName>
        <fullName evidence="4">RuvC-like resolvase</fullName>
    </recommendedName>
</protein>
<dbReference type="Proteomes" id="UP000647860">
    <property type="component" value="Unassembled WGS sequence"/>
</dbReference>
<comment type="caution">
    <text evidence="2">The sequence shown here is derived from an EMBL/GenBank/DDBJ whole genome shotgun (WGS) entry which is preliminary data.</text>
</comment>
<keyword evidence="3" id="KW-1185">Reference proteome</keyword>
<evidence type="ECO:0008006" key="4">
    <source>
        <dbReference type="Google" id="ProtNLM"/>
    </source>
</evidence>
<name>A0ABQ4IE28_9ACTN</name>
<evidence type="ECO:0000256" key="1">
    <source>
        <dbReference type="SAM" id="MobiDB-lite"/>
    </source>
</evidence>
<reference evidence="2 3" key="1">
    <citation type="submission" date="2021-01" db="EMBL/GenBank/DDBJ databases">
        <title>Whole genome shotgun sequence of Verrucosispora gifhornensis NBRC 16317.</title>
        <authorList>
            <person name="Komaki H."/>
            <person name="Tamura T."/>
        </authorList>
    </citation>
    <scope>NUCLEOTIDE SEQUENCE [LARGE SCALE GENOMIC DNA]</scope>
    <source>
        <strain evidence="2 3">NBRC 16317</strain>
    </source>
</reference>